<reference evidence="15 16" key="1">
    <citation type="journal article" date="2015" name="Genome Biol. Evol.">
        <title>Comparative Genomics of a Bacterivorous Green Alga Reveals Evolutionary Causalities and Consequences of Phago-Mixotrophic Mode of Nutrition.</title>
        <authorList>
            <person name="Burns J.A."/>
            <person name="Paasch A."/>
            <person name="Narechania A."/>
            <person name="Kim E."/>
        </authorList>
    </citation>
    <scope>NUCLEOTIDE SEQUENCE [LARGE SCALE GENOMIC DNA]</scope>
    <source>
        <strain evidence="15 16">PLY_AMNH</strain>
    </source>
</reference>
<evidence type="ECO:0000313" key="15">
    <source>
        <dbReference type="EMBL" id="KAK3271529.1"/>
    </source>
</evidence>
<dbReference type="InterPro" id="IPR000519">
    <property type="entry name" value="P_trefoil_dom"/>
</dbReference>
<comment type="similarity">
    <text evidence="3 10">Belongs to the glycosyl hydrolase 13 family.</text>
</comment>
<feature type="region of interest" description="Disordered" evidence="12">
    <location>
        <begin position="573"/>
        <end position="592"/>
    </location>
</feature>
<organism evidence="15 16">
    <name type="scientific">Cymbomonas tetramitiformis</name>
    <dbReference type="NCBI Taxonomy" id="36881"/>
    <lineage>
        <taxon>Eukaryota</taxon>
        <taxon>Viridiplantae</taxon>
        <taxon>Chlorophyta</taxon>
        <taxon>Pyramimonadophyceae</taxon>
        <taxon>Pyramimonadales</taxon>
        <taxon>Pyramimonadaceae</taxon>
        <taxon>Cymbomonas</taxon>
    </lineage>
</organism>
<dbReference type="PRINTS" id="PR00110">
    <property type="entry name" value="ALPHAAMYLASE"/>
</dbReference>
<dbReference type="GO" id="GO:0004556">
    <property type="term" value="F:alpha-amylase activity"/>
    <property type="evidence" value="ECO:0007669"/>
    <property type="project" value="UniProtKB-UniRule"/>
</dbReference>
<dbReference type="InterPro" id="IPR044913">
    <property type="entry name" value="P_trefoil_dom_sf"/>
</dbReference>
<accession>A0AAE0G4Q6</accession>
<evidence type="ECO:0000256" key="8">
    <source>
        <dbReference type="ARBA" id="ARBA00023295"/>
    </source>
</evidence>
<comment type="cofactor">
    <cofactor evidence="2">
        <name>Ca(2+)</name>
        <dbReference type="ChEBI" id="CHEBI:29108"/>
    </cofactor>
</comment>
<sequence length="731" mass="78677">MRWFQEKGLRRLCLICIISTPAVLATNTNRSSHVGESPSCEVTTRVDCGYSGINQEGCDAKGCCWVPVNPNPTNLPWCFDKSAPPGPSPGPSPGPTPSPSPPPPPSPPPAPPAGPCDLQGCDTFRNNQCNGDVIVTSDLFEANRWFTPAQGAPGYLPSFQDYSRLVGYTVVKYAAGGASAVVEVRATHRRGSAVTLRYRFGNQEQPSATKKFAAASAEGPVQVTVLASDGARLELEPVDFAWASPEVPQGAEYRGGQKGAIVEMFGWPHRDIQAECPALAAAGYMGVKVFPPQEQVMSSQPFNNQLNPWYFMYQPVSYRLQGRMGTRDELRDMIRACRTVGVRVYADAVVNHMTGSGNDANVHRNAQGGSCTKWGNKTSSLPGGHSPMYTQGFTYTCSNSTGRPAMQEFPAAAYGPTDFHCERALNSWTDPLDLNAGWLTGLTDLNTEKDSVRERIAAYLTDLLSVGFSGFRVDAAKHIKPDDLVAIFSKLRRNMGGELPEDFVTWWEVLLGGEADLLMCNVESGYNYGGYLEGAFAAAGFSGADVDKIKIWNSGYPKEPDKGTCTISKARSAIQNDDADQQNPGSSSRDMGDTGCVLIKGCPEAEHRGFEVKLFESPNGASDNDHDFPIRLILSSFYWQGDSAGIPDGRSDCAECVIGCDGCRTTALSQAFDEGSTGYDKSGYTRVHRDAAIIAAMRGWMGLSSQNGAIGASNVTESSRVSTSRKALGVH</sequence>
<dbReference type="CDD" id="cd00111">
    <property type="entry name" value="Trefoil"/>
    <property type="match status" value="1"/>
</dbReference>
<dbReference type="Gene3D" id="3.20.20.80">
    <property type="entry name" value="Glycosidases"/>
    <property type="match status" value="1"/>
</dbReference>
<keyword evidence="7 11" id="KW-0119">Carbohydrate metabolism</keyword>
<comment type="caution">
    <text evidence="15">The sequence shown here is derived from an EMBL/GenBank/DDBJ whole genome shotgun (WGS) entry which is preliminary data.</text>
</comment>
<feature type="disulfide bond" evidence="9">
    <location>
        <begin position="48"/>
        <end position="63"/>
    </location>
</feature>
<feature type="domain" description="P-type" evidence="14">
    <location>
        <begin position="36"/>
        <end position="82"/>
    </location>
</feature>
<evidence type="ECO:0000256" key="7">
    <source>
        <dbReference type="ARBA" id="ARBA00023277"/>
    </source>
</evidence>
<keyword evidence="16" id="KW-1185">Reference proteome</keyword>
<evidence type="ECO:0000256" key="2">
    <source>
        <dbReference type="ARBA" id="ARBA00001913"/>
    </source>
</evidence>
<evidence type="ECO:0000256" key="3">
    <source>
        <dbReference type="ARBA" id="ARBA00008061"/>
    </source>
</evidence>
<keyword evidence="8 11" id="KW-0326">Glycosidase</keyword>
<evidence type="ECO:0000313" key="16">
    <source>
        <dbReference type="Proteomes" id="UP001190700"/>
    </source>
</evidence>
<proteinExistence type="inferred from homology"/>
<comment type="caution">
    <text evidence="9">Lacks conserved residue(s) required for the propagation of feature annotation.</text>
</comment>
<dbReference type="GO" id="GO:0005975">
    <property type="term" value="P:carbohydrate metabolic process"/>
    <property type="evidence" value="ECO:0007669"/>
    <property type="project" value="InterPro"/>
</dbReference>
<dbReference type="Pfam" id="PF00128">
    <property type="entry name" value="Alpha-amylase"/>
    <property type="match status" value="1"/>
</dbReference>
<dbReference type="PANTHER" id="PTHR43447">
    <property type="entry name" value="ALPHA-AMYLASE"/>
    <property type="match status" value="1"/>
</dbReference>
<dbReference type="SMART" id="SM00642">
    <property type="entry name" value="Aamy"/>
    <property type="match status" value="1"/>
</dbReference>
<feature type="chain" id="PRO_5042187564" description="Alpha-amylase" evidence="13">
    <location>
        <begin position="26"/>
        <end position="731"/>
    </location>
</feature>
<feature type="region of interest" description="Disordered" evidence="12">
    <location>
        <begin position="81"/>
        <end position="117"/>
    </location>
</feature>
<protein>
    <recommendedName>
        <fullName evidence="4 11">Alpha-amylase</fullName>
        <ecNumber evidence="4 11">3.2.1.1</ecNumber>
    </recommendedName>
</protein>
<keyword evidence="13" id="KW-0732">Signal</keyword>
<feature type="compositionally biased region" description="Pro residues" evidence="12">
    <location>
        <begin position="84"/>
        <end position="114"/>
    </location>
</feature>
<evidence type="ECO:0000256" key="5">
    <source>
        <dbReference type="ARBA" id="ARBA00022801"/>
    </source>
</evidence>
<dbReference type="InterPro" id="IPR017853">
    <property type="entry name" value="GH"/>
</dbReference>
<dbReference type="GO" id="GO:0043169">
    <property type="term" value="F:cation binding"/>
    <property type="evidence" value="ECO:0007669"/>
    <property type="project" value="InterPro"/>
</dbReference>
<evidence type="ECO:0000256" key="13">
    <source>
        <dbReference type="SAM" id="SignalP"/>
    </source>
</evidence>
<dbReference type="PROSITE" id="PS51448">
    <property type="entry name" value="P_TREFOIL_2"/>
    <property type="match status" value="1"/>
</dbReference>
<dbReference type="InterPro" id="IPR006046">
    <property type="entry name" value="Alpha_amylase"/>
</dbReference>
<dbReference type="SMART" id="SM00018">
    <property type="entry name" value="PD"/>
    <property type="match status" value="1"/>
</dbReference>
<evidence type="ECO:0000256" key="12">
    <source>
        <dbReference type="SAM" id="MobiDB-lite"/>
    </source>
</evidence>
<dbReference type="SUPFAM" id="SSF51445">
    <property type="entry name" value="(Trans)glycosidases"/>
    <property type="match status" value="1"/>
</dbReference>
<dbReference type="Proteomes" id="UP001190700">
    <property type="component" value="Unassembled WGS sequence"/>
</dbReference>
<keyword evidence="6 9" id="KW-1015">Disulfide bond</keyword>
<evidence type="ECO:0000259" key="14">
    <source>
        <dbReference type="PROSITE" id="PS51448"/>
    </source>
</evidence>
<evidence type="ECO:0000256" key="1">
    <source>
        <dbReference type="ARBA" id="ARBA00000548"/>
    </source>
</evidence>
<feature type="signal peptide" evidence="13">
    <location>
        <begin position="1"/>
        <end position="25"/>
    </location>
</feature>
<name>A0AAE0G4Q6_9CHLO</name>
<dbReference type="Pfam" id="PF00088">
    <property type="entry name" value="Trefoil"/>
    <property type="match status" value="1"/>
</dbReference>
<gene>
    <name evidence="15" type="ORF">CYMTET_20131</name>
</gene>
<dbReference type="InterPro" id="IPR006047">
    <property type="entry name" value="GH13_cat_dom"/>
</dbReference>
<dbReference type="AlphaFoldDB" id="A0AAE0G4Q6"/>
<evidence type="ECO:0000256" key="11">
    <source>
        <dbReference type="RuleBase" id="RU361134"/>
    </source>
</evidence>
<dbReference type="EC" id="3.2.1.1" evidence="4 11"/>
<evidence type="ECO:0000256" key="6">
    <source>
        <dbReference type="ARBA" id="ARBA00023157"/>
    </source>
</evidence>
<feature type="compositionally biased region" description="Polar residues" evidence="12">
    <location>
        <begin position="573"/>
        <end position="589"/>
    </location>
</feature>
<dbReference type="EMBL" id="LGRX02009639">
    <property type="protein sequence ID" value="KAK3271529.1"/>
    <property type="molecule type" value="Genomic_DNA"/>
</dbReference>
<evidence type="ECO:0000256" key="4">
    <source>
        <dbReference type="ARBA" id="ARBA00012595"/>
    </source>
</evidence>
<comment type="catalytic activity">
    <reaction evidence="1 11">
        <text>Endohydrolysis of (1-&gt;4)-alpha-D-glucosidic linkages in polysaccharides containing three or more (1-&gt;4)-alpha-linked D-glucose units.</text>
        <dbReference type="EC" id="3.2.1.1"/>
    </reaction>
</comment>
<evidence type="ECO:0000256" key="9">
    <source>
        <dbReference type="PROSITE-ProRule" id="PRU00779"/>
    </source>
</evidence>
<keyword evidence="5 11" id="KW-0378">Hydrolase</keyword>
<dbReference type="Gene3D" id="4.10.110.10">
    <property type="entry name" value="Spasmolytic Protein, domain 1"/>
    <property type="match status" value="1"/>
</dbReference>
<evidence type="ECO:0000256" key="10">
    <source>
        <dbReference type="RuleBase" id="RU003615"/>
    </source>
</evidence>
<dbReference type="SUPFAM" id="SSF57492">
    <property type="entry name" value="Trefoil"/>
    <property type="match status" value="1"/>
</dbReference>